<dbReference type="Pfam" id="PF13353">
    <property type="entry name" value="Fer4_12"/>
    <property type="match status" value="1"/>
</dbReference>
<feature type="domain" description="Radical SAM core" evidence="9">
    <location>
        <begin position="33"/>
        <end position="239"/>
    </location>
</feature>
<comment type="pathway">
    <text evidence="8">Purine metabolism; 7-cyano-7-deazaguanine biosynthesis.</text>
</comment>
<comment type="function">
    <text evidence="8">Catalyzes the complex heterocyclic radical-mediated conversion of 6-carboxy-5,6,7,8-tetrahydropterin (CPH4) to 7-carboxy-7-deazaguanine (CDG), a step common to the biosynthetic pathways of all 7-deazapurine-containing compounds.</text>
</comment>
<evidence type="ECO:0000256" key="3">
    <source>
        <dbReference type="ARBA" id="ARBA00022723"/>
    </source>
</evidence>
<proteinExistence type="inferred from homology"/>
<dbReference type="EC" id="4.3.99.3" evidence="8"/>
<feature type="binding site" evidence="8">
    <location>
        <position position="42"/>
    </location>
    <ligand>
        <name>substrate</name>
    </ligand>
</feature>
<dbReference type="InterPro" id="IPR024924">
    <property type="entry name" value="7-CO-7-deazaguanine_synth-like"/>
</dbReference>
<protein>
    <recommendedName>
        <fullName evidence="8">7-carboxy-7-deazaguanine synthase</fullName>
        <shortName evidence="8">CDG synthase</shortName>
        <ecNumber evidence="8">4.3.99.3</ecNumber>
    </recommendedName>
    <alternativeName>
        <fullName evidence="8">Archaeosine biosynthesis protein QueE</fullName>
    </alternativeName>
</protein>
<dbReference type="SFLD" id="SFLDS00029">
    <property type="entry name" value="Radical_SAM"/>
    <property type="match status" value="1"/>
</dbReference>
<evidence type="ECO:0000256" key="6">
    <source>
        <dbReference type="ARBA" id="ARBA00023014"/>
    </source>
</evidence>
<evidence type="ECO:0000256" key="2">
    <source>
        <dbReference type="ARBA" id="ARBA00022691"/>
    </source>
</evidence>
<feature type="binding site" evidence="8">
    <location>
        <position position="95"/>
    </location>
    <ligand>
        <name>S-adenosyl-L-methionine</name>
        <dbReference type="ChEBI" id="CHEBI:59789"/>
    </ligand>
</feature>
<feature type="binding site" evidence="8">
    <location>
        <begin position="141"/>
        <end position="143"/>
    </location>
    <ligand>
        <name>S-adenosyl-L-methionine</name>
        <dbReference type="ChEBI" id="CHEBI:59789"/>
    </ligand>
</feature>
<keyword evidence="2 8" id="KW-0949">S-adenosyl-L-methionine</keyword>
<evidence type="ECO:0000259" key="9">
    <source>
        <dbReference type="PROSITE" id="PS51918"/>
    </source>
</evidence>
<accession>A0A075HHZ7</accession>
<comment type="similarity">
    <text evidence="8">Belongs to the radical SAM superfamily. 7-carboxy-7-deazaguanine synthase family.</text>
</comment>
<dbReference type="CDD" id="cd01335">
    <property type="entry name" value="Radical_SAM"/>
    <property type="match status" value="1"/>
</dbReference>
<feature type="binding site" evidence="8">
    <location>
        <begin position="52"/>
        <end position="54"/>
    </location>
    <ligand>
        <name>S-adenosyl-L-methionine</name>
        <dbReference type="ChEBI" id="CHEBI:59789"/>
    </ligand>
</feature>
<comment type="subunit">
    <text evidence="8">Homodimer.</text>
</comment>
<keyword evidence="6 8" id="KW-0411">Iron-sulfur</keyword>
<comment type="catalytic activity">
    <reaction evidence="8">
        <text>6-carboxy-5,6,7,8-tetrahydropterin + H(+) = 7-carboxy-7-carbaguanine + NH4(+)</text>
        <dbReference type="Rhea" id="RHEA:27974"/>
        <dbReference type="ChEBI" id="CHEBI:15378"/>
        <dbReference type="ChEBI" id="CHEBI:28938"/>
        <dbReference type="ChEBI" id="CHEBI:61032"/>
        <dbReference type="ChEBI" id="CHEBI:61036"/>
        <dbReference type="EC" id="4.3.99.3"/>
    </reaction>
</comment>
<feature type="binding site" evidence="8">
    <location>
        <position position="93"/>
    </location>
    <ligand>
        <name>substrate</name>
    </ligand>
</feature>
<evidence type="ECO:0000313" key="10">
    <source>
        <dbReference type="EMBL" id="AIF13488.1"/>
    </source>
</evidence>
<comment type="cofactor">
    <cofactor evidence="8">
        <name>[4Fe-4S] cluster</name>
        <dbReference type="ChEBI" id="CHEBI:49883"/>
    </cofactor>
    <text evidence="8">Binds 1 [4Fe-4S] cluster. The cluster is coordinated with 3 cysteines and an exchangeable S-adenosyl-L-methionine.</text>
</comment>
<keyword evidence="5 8" id="KW-0408">Iron</keyword>
<dbReference type="Gene3D" id="3.20.20.70">
    <property type="entry name" value="Aldolase class I"/>
    <property type="match status" value="1"/>
</dbReference>
<gene>
    <name evidence="8" type="primary">queE</name>
</gene>
<dbReference type="UniPathway" id="UPA00391"/>
<dbReference type="InterPro" id="IPR013785">
    <property type="entry name" value="Aldolase_TIM"/>
</dbReference>
<feature type="binding site" evidence="8">
    <location>
        <position position="53"/>
    </location>
    <ligand>
        <name>[4Fe-4S] cluster</name>
        <dbReference type="ChEBI" id="CHEBI:49883"/>
        <note>4Fe-4S-S-AdoMet</note>
    </ligand>
</feature>
<keyword evidence="7 8" id="KW-0456">Lyase</keyword>
<comment type="cofactor">
    <cofactor evidence="8">
        <name>S-adenosyl-L-methionine</name>
        <dbReference type="ChEBI" id="CHEBI:59789"/>
    </cofactor>
    <text evidence="8">Binds 1 S-adenosyl-L-methionine per subunit.</text>
</comment>
<comment type="caution">
    <text evidence="8">Lacks conserved residue(s) required for the propagation of feature annotation.</text>
</comment>
<dbReference type="InterPro" id="IPR007197">
    <property type="entry name" value="rSAM"/>
</dbReference>
<keyword evidence="4 8" id="KW-0460">Magnesium</keyword>
<dbReference type="GO" id="GO:0051539">
    <property type="term" value="F:4 iron, 4 sulfur cluster binding"/>
    <property type="evidence" value="ECO:0007669"/>
    <property type="project" value="UniProtKB-UniRule"/>
</dbReference>
<evidence type="ECO:0000256" key="5">
    <source>
        <dbReference type="ARBA" id="ARBA00023004"/>
    </source>
</evidence>
<dbReference type="SUPFAM" id="SSF102114">
    <property type="entry name" value="Radical SAM enzymes"/>
    <property type="match status" value="1"/>
</dbReference>
<comment type="cofactor">
    <cofactor evidence="8">
        <name>Mg(2+)</name>
        <dbReference type="ChEBI" id="CHEBI:18420"/>
    </cofactor>
</comment>
<dbReference type="AlphaFoldDB" id="A0A075HHZ7"/>
<dbReference type="InterPro" id="IPR058240">
    <property type="entry name" value="rSAM_sf"/>
</dbReference>
<organism evidence="10">
    <name type="scientific">uncultured marine thaumarchaeote KM3_62_H02</name>
    <dbReference type="NCBI Taxonomy" id="1456217"/>
    <lineage>
        <taxon>Archaea</taxon>
        <taxon>Nitrososphaerota</taxon>
        <taxon>environmental samples</taxon>
    </lineage>
</organism>
<evidence type="ECO:0000256" key="7">
    <source>
        <dbReference type="ARBA" id="ARBA00023239"/>
    </source>
</evidence>
<feature type="binding site" evidence="8">
    <location>
        <position position="46"/>
    </location>
    <ligand>
        <name>[4Fe-4S] cluster</name>
        <dbReference type="ChEBI" id="CHEBI:49883"/>
        <note>4Fe-4S-S-AdoMet</note>
    </ligand>
</feature>
<name>A0A075HHZ7_9ARCH</name>
<evidence type="ECO:0000256" key="8">
    <source>
        <dbReference type="HAMAP-Rule" id="MF_00917"/>
    </source>
</evidence>
<evidence type="ECO:0000256" key="1">
    <source>
        <dbReference type="ARBA" id="ARBA00022485"/>
    </source>
</evidence>
<reference evidence="10" key="1">
    <citation type="journal article" date="2014" name="Genome Biol. Evol.">
        <title>Pangenome evidence for extensive interdomain horizontal transfer affecting lineage core and shell genes in uncultured planktonic thaumarchaeota and euryarchaeota.</title>
        <authorList>
            <person name="Deschamps P."/>
            <person name="Zivanovic Y."/>
            <person name="Moreira D."/>
            <person name="Rodriguez-Valera F."/>
            <person name="Lopez-Garcia P."/>
        </authorList>
    </citation>
    <scope>NUCLEOTIDE SEQUENCE</scope>
</reference>
<feature type="binding site" evidence="8">
    <location>
        <begin position="27"/>
        <end position="29"/>
    </location>
    <ligand>
        <name>substrate</name>
    </ligand>
</feature>
<dbReference type="GO" id="GO:0016840">
    <property type="term" value="F:carbon-nitrogen lyase activity"/>
    <property type="evidence" value="ECO:0007669"/>
    <property type="project" value="UniProtKB-UniRule"/>
</dbReference>
<dbReference type="GO" id="GO:1904047">
    <property type="term" value="F:S-adenosyl-L-methionine binding"/>
    <property type="evidence" value="ECO:0007669"/>
    <property type="project" value="UniProtKB-UniRule"/>
</dbReference>
<dbReference type="GO" id="GO:0000287">
    <property type="term" value="F:magnesium ion binding"/>
    <property type="evidence" value="ECO:0007669"/>
    <property type="project" value="UniProtKB-UniRule"/>
</dbReference>
<dbReference type="PANTHER" id="PTHR42836">
    <property type="entry name" value="7-CARBOXY-7-DEAZAGUANINE SYNTHASE"/>
    <property type="match status" value="1"/>
</dbReference>
<feature type="binding site" evidence="8">
    <location>
        <position position="50"/>
    </location>
    <ligand>
        <name>[4Fe-4S] cluster</name>
        <dbReference type="ChEBI" id="CHEBI:49883"/>
        <note>4Fe-4S-S-AdoMet</note>
    </ligand>
</feature>
<dbReference type="EMBL" id="KF900975">
    <property type="protein sequence ID" value="AIF13488.1"/>
    <property type="molecule type" value="Genomic_DNA"/>
</dbReference>
<keyword evidence="1 8" id="KW-0004">4Fe-4S</keyword>
<dbReference type="HAMAP" id="MF_00917">
    <property type="entry name" value="QueE"/>
    <property type="match status" value="1"/>
</dbReference>
<dbReference type="PANTHER" id="PTHR42836:SF1">
    <property type="entry name" value="7-CARBOXY-7-DEAZAGUANINE SYNTHASE"/>
    <property type="match status" value="1"/>
</dbReference>
<evidence type="ECO:0000256" key="4">
    <source>
        <dbReference type="ARBA" id="ARBA00022842"/>
    </source>
</evidence>
<feature type="binding site" evidence="8">
    <location>
        <position position="55"/>
    </location>
    <ligand>
        <name>Mg(2+)</name>
        <dbReference type="ChEBI" id="CHEBI:18420"/>
    </ligand>
</feature>
<dbReference type="PROSITE" id="PS51918">
    <property type="entry name" value="RADICAL_SAM"/>
    <property type="match status" value="1"/>
</dbReference>
<dbReference type="PIRSF" id="PIRSF000370">
    <property type="entry name" value="QueE"/>
    <property type="match status" value="1"/>
</dbReference>
<sequence>MEALTLSFLSPVWILRIMKVSEIFSSVQGEGKHAGKPAIFLRTALCNLRCVWCDTKYTWDWDQYDYAKEVHEISIDQVIEKMKLHEPRHLVITGGEPLIQQNEIVSLLSKLGTEYFVEVETDCTIIPNPTLLEQVNQWNVSPKTSNSGNSCEVREIPLCYDFFVKLENCLFKFVIENESDMKEIDELITKYNIPKNKILLMPQASTKDELNSTKESVEKLAIKNGLLFSSRLQVERWGNQRGT</sequence>
<keyword evidence="3 8" id="KW-0479">Metal-binding</keyword>